<organism evidence="1 2">
    <name type="scientific">Methanoculleus thermophilus</name>
    <dbReference type="NCBI Taxonomy" id="2200"/>
    <lineage>
        <taxon>Archaea</taxon>
        <taxon>Methanobacteriati</taxon>
        <taxon>Methanobacteriota</taxon>
        <taxon>Stenosarchaea group</taxon>
        <taxon>Methanomicrobia</taxon>
        <taxon>Methanomicrobiales</taxon>
        <taxon>Methanomicrobiaceae</taxon>
        <taxon>Methanoculleus</taxon>
    </lineage>
</organism>
<accession>A0A1G8Y9Q3</accession>
<dbReference type="EMBL" id="FNFT01000002">
    <property type="protein sequence ID" value="SDJ98955.1"/>
    <property type="molecule type" value="Genomic_DNA"/>
</dbReference>
<keyword evidence="2" id="KW-1185">Reference proteome</keyword>
<evidence type="ECO:0000313" key="1">
    <source>
        <dbReference type="EMBL" id="SDJ98955.1"/>
    </source>
</evidence>
<name>A0A1G8Y9Q3_9EURY</name>
<gene>
    <name evidence="1" type="ORF">SAMN04488571_102271</name>
</gene>
<reference evidence="1 2" key="1">
    <citation type="submission" date="2016-10" db="EMBL/GenBank/DDBJ databases">
        <authorList>
            <person name="Varghese N."/>
            <person name="Submissions S."/>
        </authorList>
    </citation>
    <scope>NUCLEOTIDE SEQUENCE [LARGE SCALE GENOMIC DNA]</scope>
    <source>
        <strain evidence="1 2">DSM 2373</strain>
    </source>
</reference>
<dbReference type="AlphaFoldDB" id="A0A1G8Y9Q3"/>
<dbReference type="Proteomes" id="UP000326500">
    <property type="component" value="Unassembled WGS sequence"/>
</dbReference>
<protein>
    <submittedName>
        <fullName evidence="1">Uncharacterized protein</fullName>
    </submittedName>
</protein>
<evidence type="ECO:0000313" key="2">
    <source>
        <dbReference type="Proteomes" id="UP000326500"/>
    </source>
</evidence>
<sequence length="31" mass="3017">MQHLGEAGAACSGMSSLGPMVYAIGGSNMGM</sequence>
<proteinExistence type="predicted"/>